<feature type="transmembrane region" description="Helical" evidence="1">
    <location>
        <begin position="117"/>
        <end position="142"/>
    </location>
</feature>
<organism evidence="2 3">
    <name type="scientific">Thermocatellispora tengchongensis</name>
    <dbReference type="NCBI Taxonomy" id="1073253"/>
    <lineage>
        <taxon>Bacteria</taxon>
        <taxon>Bacillati</taxon>
        <taxon>Actinomycetota</taxon>
        <taxon>Actinomycetes</taxon>
        <taxon>Streptosporangiales</taxon>
        <taxon>Streptosporangiaceae</taxon>
        <taxon>Thermocatellispora</taxon>
    </lineage>
</organism>
<dbReference type="Proteomes" id="UP000578449">
    <property type="component" value="Unassembled WGS sequence"/>
</dbReference>
<keyword evidence="1" id="KW-1133">Transmembrane helix</keyword>
<dbReference type="RefSeq" id="WP_185048902.1">
    <property type="nucleotide sequence ID" value="NZ_BAABIX010000027.1"/>
</dbReference>
<reference evidence="2 3" key="1">
    <citation type="submission" date="2020-08" db="EMBL/GenBank/DDBJ databases">
        <title>Genomic Encyclopedia of Type Strains, Phase IV (KMG-IV): sequencing the most valuable type-strain genomes for metagenomic binning, comparative biology and taxonomic classification.</title>
        <authorList>
            <person name="Goeker M."/>
        </authorList>
    </citation>
    <scope>NUCLEOTIDE SEQUENCE [LARGE SCALE GENOMIC DNA]</scope>
    <source>
        <strain evidence="2 3">DSM 45615</strain>
    </source>
</reference>
<feature type="transmembrane region" description="Helical" evidence="1">
    <location>
        <begin position="223"/>
        <end position="245"/>
    </location>
</feature>
<proteinExistence type="predicted"/>
<keyword evidence="1" id="KW-0812">Transmembrane</keyword>
<dbReference type="AlphaFoldDB" id="A0A840NY57"/>
<name>A0A840NY57_9ACTN</name>
<keyword evidence="1" id="KW-0472">Membrane</keyword>
<feature type="transmembrane region" description="Helical" evidence="1">
    <location>
        <begin position="193"/>
        <end position="211"/>
    </location>
</feature>
<accession>A0A840NY57</accession>
<gene>
    <name evidence="2" type="ORF">HNP84_001835</name>
</gene>
<comment type="caution">
    <text evidence="2">The sequence shown here is derived from an EMBL/GenBank/DDBJ whole genome shotgun (WGS) entry which is preliminary data.</text>
</comment>
<evidence type="ECO:0008006" key="4">
    <source>
        <dbReference type="Google" id="ProtNLM"/>
    </source>
</evidence>
<evidence type="ECO:0000313" key="3">
    <source>
        <dbReference type="Proteomes" id="UP000578449"/>
    </source>
</evidence>
<feature type="transmembrane region" description="Helical" evidence="1">
    <location>
        <begin position="162"/>
        <end position="181"/>
    </location>
</feature>
<keyword evidence="3" id="KW-1185">Reference proteome</keyword>
<evidence type="ECO:0000313" key="2">
    <source>
        <dbReference type="EMBL" id="MBB5132122.1"/>
    </source>
</evidence>
<evidence type="ECO:0000256" key="1">
    <source>
        <dbReference type="SAM" id="Phobius"/>
    </source>
</evidence>
<dbReference type="EMBL" id="JACHGN010000003">
    <property type="protein sequence ID" value="MBB5132122.1"/>
    <property type="molecule type" value="Genomic_DNA"/>
</dbReference>
<protein>
    <recommendedName>
        <fullName evidence="4">CPBP family intramembrane metalloprotease</fullName>
    </recommendedName>
</protein>
<feature type="transmembrane region" description="Helical" evidence="1">
    <location>
        <begin position="59"/>
        <end position="75"/>
    </location>
</feature>
<feature type="transmembrane region" description="Helical" evidence="1">
    <location>
        <begin position="12"/>
        <end position="31"/>
    </location>
</feature>
<sequence>MPRPGFAVSCSLLPFGFGLSVVLVLLLEWLAPDVIPYELATFWPVGGEPWPAFTDSLRLAWPVLAVGLLLSLLVLPRARRVQRELAWYGSGEGRVITLGPGSMLVWSTVEEIVFRWLLFYAAIAGAVFMDYIVLGFAGLHPVRWVFTEVLIPLADLATGRQLHEILIGMPWIVAAAILTSNGRFRNGHGYQGILGWIWSWYMGMFLFLIMFEHGLPLAIAVHVVYNLTTLLLHLAVVGTLPRLVVPG</sequence>